<gene>
    <name evidence="2" type="ORF">glysoja_028489</name>
</gene>
<dbReference type="EMBL" id="KN670767">
    <property type="protein sequence ID" value="KHN01817.1"/>
    <property type="molecule type" value="Genomic_DNA"/>
</dbReference>
<feature type="compositionally biased region" description="Low complexity" evidence="1">
    <location>
        <begin position="36"/>
        <end position="46"/>
    </location>
</feature>
<evidence type="ECO:0000313" key="2">
    <source>
        <dbReference type="EMBL" id="KHN01817.1"/>
    </source>
</evidence>
<accession>A0A0B2P2C4</accession>
<dbReference type="AlphaFoldDB" id="A0A0B2P2C4"/>
<protein>
    <submittedName>
        <fullName evidence="2">Uncharacterized protein</fullName>
    </submittedName>
</protein>
<feature type="compositionally biased region" description="Basic and acidic residues" evidence="1">
    <location>
        <begin position="24"/>
        <end position="35"/>
    </location>
</feature>
<name>A0A0B2P2C4_GLYSO</name>
<sequence length="81" mass="8767">MVPATKKPSKPSKSPKNPRKTHPKHDSTSESKEDMLPQLQLEQLELSGDNFDSASELSSDGDDPLADDFLQGSNDDEGAVV</sequence>
<feature type="region of interest" description="Disordered" evidence="1">
    <location>
        <begin position="1"/>
        <end position="81"/>
    </location>
</feature>
<organism evidence="2">
    <name type="scientific">Glycine soja</name>
    <name type="common">Wild soybean</name>
    <dbReference type="NCBI Taxonomy" id="3848"/>
    <lineage>
        <taxon>Eukaryota</taxon>
        <taxon>Viridiplantae</taxon>
        <taxon>Streptophyta</taxon>
        <taxon>Embryophyta</taxon>
        <taxon>Tracheophyta</taxon>
        <taxon>Spermatophyta</taxon>
        <taxon>Magnoliopsida</taxon>
        <taxon>eudicotyledons</taxon>
        <taxon>Gunneridae</taxon>
        <taxon>Pentapetalae</taxon>
        <taxon>rosids</taxon>
        <taxon>fabids</taxon>
        <taxon>Fabales</taxon>
        <taxon>Fabaceae</taxon>
        <taxon>Papilionoideae</taxon>
        <taxon>50 kb inversion clade</taxon>
        <taxon>NPAAA clade</taxon>
        <taxon>indigoferoid/millettioid clade</taxon>
        <taxon>Phaseoleae</taxon>
        <taxon>Glycine</taxon>
        <taxon>Glycine subgen. Soja</taxon>
    </lineage>
</organism>
<reference evidence="2" key="1">
    <citation type="submission" date="2014-07" db="EMBL/GenBank/DDBJ databases">
        <title>Identification of a novel salt tolerance gene in wild soybean by whole-genome sequencing.</title>
        <authorList>
            <person name="Lam H.-M."/>
            <person name="Qi X."/>
            <person name="Li M.-W."/>
            <person name="Liu X."/>
            <person name="Xie M."/>
            <person name="Ni M."/>
            <person name="Xu X."/>
        </authorList>
    </citation>
    <scope>NUCLEOTIDE SEQUENCE [LARGE SCALE GENOMIC DNA]</scope>
    <source>
        <tissue evidence="2">Root</tissue>
    </source>
</reference>
<proteinExistence type="predicted"/>
<dbReference type="Proteomes" id="UP000053555">
    <property type="component" value="Unassembled WGS sequence"/>
</dbReference>
<evidence type="ECO:0000256" key="1">
    <source>
        <dbReference type="SAM" id="MobiDB-lite"/>
    </source>
</evidence>